<dbReference type="Proteomes" id="UP000033636">
    <property type="component" value="Unassembled WGS sequence"/>
</dbReference>
<keyword evidence="1" id="KW-0808">Transferase</keyword>
<name>A0ACC6V3Q9_9CREN</name>
<proteinExistence type="predicted"/>
<organism evidence="1 2">
    <name type="scientific">Thermoproteus sp. AZ2</name>
    <dbReference type="NCBI Taxonomy" id="1609232"/>
    <lineage>
        <taxon>Archaea</taxon>
        <taxon>Thermoproteota</taxon>
        <taxon>Thermoprotei</taxon>
        <taxon>Thermoproteales</taxon>
        <taxon>Thermoproteaceae</taxon>
        <taxon>Thermoproteus</taxon>
    </lineage>
</organism>
<accession>A0ACC6V3Q9</accession>
<protein>
    <submittedName>
        <fullName evidence="1">S-methyl-5'-thioadenosine phosphorylase</fullName>
        <ecNumber evidence="1">2.4.2.28</ecNumber>
    </submittedName>
</protein>
<sequence length="282" mass="31250">MAVVKLTSPPKSAKELGVEELPDLAIIGGSGLYDPGIFESPVEVQMHTPYGFPSDNVIVGRVGGRWVAFLPRHGRGHKYPPHKIPYRANIYALYSLGVRQIIAVSAVGSLRQDYAPGDFVVPDQFVDMTKGREYTFYDGPRVCHVQIGLEPFTEELRRILIDAASKYNKVHSSGCYVCIEGPRFSTKAESRIWRDVYGCDIIGMTLVPEINLARELGMCYALLALVTDYDIWVPHQPVTADVVERMMAEKMGLVKRIVAEVVPKVPRELAAKCQATLANACI</sequence>
<reference evidence="1" key="1">
    <citation type="submission" date="2024-07" db="EMBL/GenBank/DDBJ databases">
        <title>Metagenome and Metagenome-Assembled Genomes of Archaea from a hot spring from the geothermal field of Los Azufres, Mexico.</title>
        <authorList>
            <person name="Marin-Paredes R."/>
            <person name="Martinez-Romero E."/>
            <person name="Servin-Garciduenas L.E."/>
        </authorList>
    </citation>
    <scope>NUCLEOTIDE SEQUENCE</scope>
</reference>
<evidence type="ECO:0000313" key="2">
    <source>
        <dbReference type="Proteomes" id="UP000033636"/>
    </source>
</evidence>
<gene>
    <name evidence="1" type="ORF">TU35_009565</name>
</gene>
<keyword evidence="1" id="KW-0328">Glycosyltransferase</keyword>
<dbReference type="EC" id="2.4.2.28" evidence="1"/>
<evidence type="ECO:0000313" key="1">
    <source>
        <dbReference type="EMBL" id="MFB6491458.1"/>
    </source>
</evidence>
<dbReference type="EMBL" id="JZWT02000036">
    <property type="protein sequence ID" value="MFB6491458.1"/>
    <property type="molecule type" value="Genomic_DNA"/>
</dbReference>
<comment type="caution">
    <text evidence="1">The sequence shown here is derived from an EMBL/GenBank/DDBJ whole genome shotgun (WGS) entry which is preliminary data.</text>
</comment>